<dbReference type="AlphaFoldDB" id="A0A1I4QRJ2"/>
<keyword evidence="4" id="KW-0479">Metal-binding</keyword>
<dbReference type="Pfam" id="PF19425">
    <property type="entry name" value="Csd3_N2"/>
    <property type="match status" value="1"/>
</dbReference>
<evidence type="ECO:0000259" key="9">
    <source>
        <dbReference type="Pfam" id="PF01551"/>
    </source>
</evidence>
<evidence type="ECO:0000313" key="13">
    <source>
        <dbReference type="Proteomes" id="UP000199339"/>
    </source>
</evidence>
<evidence type="ECO:0000256" key="2">
    <source>
        <dbReference type="ARBA" id="ARBA00004196"/>
    </source>
</evidence>
<keyword evidence="13" id="KW-1185">Reference proteome</keyword>
<proteinExistence type="predicted"/>
<dbReference type="CDD" id="cd00118">
    <property type="entry name" value="LysM"/>
    <property type="match status" value="1"/>
</dbReference>
<dbReference type="Gene3D" id="2.70.70.10">
    <property type="entry name" value="Glucose Permease (Domain IIA)"/>
    <property type="match status" value="1"/>
</dbReference>
<dbReference type="GO" id="GO:0042834">
    <property type="term" value="F:peptidoglycan binding"/>
    <property type="evidence" value="ECO:0007669"/>
    <property type="project" value="InterPro"/>
</dbReference>
<evidence type="ECO:0000259" key="11">
    <source>
        <dbReference type="Pfam" id="PF19425"/>
    </source>
</evidence>
<evidence type="ECO:0000256" key="8">
    <source>
        <dbReference type="SAM" id="MobiDB-lite"/>
    </source>
</evidence>
<feature type="domain" description="Csd3-like second N-terminal" evidence="11">
    <location>
        <begin position="122"/>
        <end position="243"/>
    </location>
</feature>
<dbReference type="GO" id="GO:0046872">
    <property type="term" value="F:metal ion binding"/>
    <property type="evidence" value="ECO:0007669"/>
    <property type="project" value="UniProtKB-KW"/>
</dbReference>
<feature type="domain" description="M23ase beta-sheet core" evidence="9">
    <location>
        <begin position="256"/>
        <end position="350"/>
    </location>
</feature>
<organism evidence="12 13">
    <name type="scientific">Marinobacter pelagius</name>
    <dbReference type="NCBI Taxonomy" id="379482"/>
    <lineage>
        <taxon>Bacteria</taxon>
        <taxon>Pseudomonadati</taxon>
        <taxon>Pseudomonadota</taxon>
        <taxon>Gammaproteobacteria</taxon>
        <taxon>Pseudomonadales</taxon>
        <taxon>Marinobacteraceae</taxon>
        <taxon>Marinobacter</taxon>
    </lineage>
</organism>
<evidence type="ECO:0000313" key="12">
    <source>
        <dbReference type="EMBL" id="SFM42345.1"/>
    </source>
</evidence>
<comment type="cofactor">
    <cofactor evidence="1">
        <name>Zn(2+)</name>
        <dbReference type="ChEBI" id="CHEBI:29105"/>
    </cofactor>
</comment>
<name>A0A1I4QRJ2_9GAMM</name>
<dbReference type="InterPro" id="IPR045834">
    <property type="entry name" value="Csd3_N2"/>
</dbReference>
<evidence type="ECO:0000259" key="10">
    <source>
        <dbReference type="Pfam" id="PF04225"/>
    </source>
</evidence>
<keyword evidence="7" id="KW-0482">Metalloprotease</keyword>
<dbReference type="Pfam" id="PF01551">
    <property type="entry name" value="Peptidase_M23"/>
    <property type="match status" value="1"/>
</dbReference>
<comment type="subcellular location">
    <subcellularLocation>
        <location evidence="2">Cell envelope</location>
    </subcellularLocation>
</comment>
<dbReference type="PANTHER" id="PTHR21666">
    <property type="entry name" value="PEPTIDASE-RELATED"/>
    <property type="match status" value="1"/>
</dbReference>
<evidence type="ECO:0000256" key="5">
    <source>
        <dbReference type="ARBA" id="ARBA00022801"/>
    </source>
</evidence>
<evidence type="ECO:0000256" key="3">
    <source>
        <dbReference type="ARBA" id="ARBA00022670"/>
    </source>
</evidence>
<dbReference type="FunFam" id="2.70.70.10:FF:000002">
    <property type="entry name" value="Murein DD-endopeptidase MepM"/>
    <property type="match status" value="1"/>
</dbReference>
<dbReference type="GO" id="GO:0006508">
    <property type="term" value="P:proteolysis"/>
    <property type="evidence" value="ECO:0007669"/>
    <property type="project" value="UniProtKB-KW"/>
</dbReference>
<feature type="domain" description="Opacity-associated protein A LysM-like" evidence="10">
    <location>
        <begin position="35"/>
        <end position="116"/>
    </location>
</feature>
<dbReference type="InterPro" id="IPR018392">
    <property type="entry name" value="LysM"/>
</dbReference>
<dbReference type="SUPFAM" id="SSF51261">
    <property type="entry name" value="Duplicated hybrid motif"/>
    <property type="match status" value="1"/>
</dbReference>
<sequence>MTQAPDPLEDSLATITPGAGAEIQPGPGTGLTAVHHRVEPGDTLSTIFSSLGVPMADLRKIMEADAEYLALATLQPGTEFRLTFDEANQLTELALEIDAARTIFFTKTDDATFEYRQTEAETQWVSEVLRGTIEGSFYASAIRAGLTENQIASVSQLLKHQVDFRRDLRAGDRFSVIIGQELAGDESTGKSRLEAASLQLRSDTYTAFRFEDGNYYDENGKSVLPAFRRWPTTTPYRVSSHFSRNRIHPVTGRKAPHNGVDLATPRGTPILSTGDGIVQRIGNHPYAGKYIDIDHGNAYKTRYLHLDRILVRKGEKVQRGHKIALSGNTGRSTGPHLHFELHINGRPTDPLKAEIPTAADVPQALAGRFEEETAFKLEVMRNAGSRSNLMLADKS</sequence>
<reference evidence="13" key="1">
    <citation type="submission" date="2016-10" db="EMBL/GenBank/DDBJ databases">
        <authorList>
            <person name="Varghese N."/>
            <person name="Submissions S."/>
        </authorList>
    </citation>
    <scope>NUCLEOTIDE SEQUENCE [LARGE SCALE GENOMIC DNA]</scope>
    <source>
        <strain evidence="13">CGMCC 1.6775</strain>
    </source>
</reference>
<dbReference type="GO" id="GO:0030313">
    <property type="term" value="C:cell envelope"/>
    <property type="evidence" value="ECO:0007669"/>
    <property type="project" value="UniProtKB-SubCell"/>
</dbReference>
<dbReference type="PANTHER" id="PTHR21666:SF292">
    <property type="entry name" value="MUREIN DD-ENDOPEPTIDASE MEPM"/>
    <property type="match status" value="1"/>
</dbReference>
<evidence type="ECO:0000256" key="4">
    <source>
        <dbReference type="ARBA" id="ARBA00022723"/>
    </source>
</evidence>
<gene>
    <name evidence="12" type="ORF">SAMN04487961_0211</name>
</gene>
<dbReference type="Proteomes" id="UP000199339">
    <property type="component" value="Unassembled WGS sequence"/>
</dbReference>
<dbReference type="InterPro" id="IPR007340">
    <property type="entry name" value="LysM_Opacity-associatedA"/>
</dbReference>
<dbReference type="InterPro" id="IPR011055">
    <property type="entry name" value="Dup_hybrid_motif"/>
</dbReference>
<feature type="region of interest" description="Disordered" evidence="8">
    <location>
        <begin position="248"/>
        <end position="267"/>
    </location>
</feature>
<dbReference type="InterPro" id="IPR050570">
    <property type="entry name" value="Cell_wall_metabolism_enzyme"/>
</dbReference>
<evidence type="ECO:0000256" key="6">
    <source>
        <dbReference type="ARBA" id="ARBA00022833"/>
    </source>
</evidence>
<keyword evidence="5" id="KW-0378">Hydrolase</keyword>
<dbReference type="CDD" id="cd12797">
    <property type="entry name" value="M23_peptidase"/>
    <property type="match status" value="1"/>
</dbReference>
<evidence type="ECO:0000256" key="1">
    <source>
        <dbReference type="ARBA" id="ARBA00001947"/>
    </source>
</evidence>
<keyword evidence="3" id="KW-0645">Protease</keyword>
<evidence type="ECO:0000256" key="7">
    <source>
        <dbReference type="ARBA" id="ARBA00023049"/>
    </source>
</evidence>
<dbReference type="GO" id="GO:0004222">
    <property type="term" value="F:metalloendopeptidase activity"/>
    <property type="evidence" value="ECO:0007669"/>
    <property type="project" value="TreeGrafter"/>
</dbReference>
<dbReference type="Pfam" id="PF04225">
    <property type="entry name" value="LysM_OapA"/>
    <property type="match status" value="1"/>
</dbReference>
<accession>A0A1I4QRJ2</accession>
<keyword evidence="6" id="KW-0862">Zinc</keyword>
<dbReference type="Gene3D" id="3.10.450.350">
    <property type="match status" value="2"/>
</dbReference>
<protein>
    <submittedName>
        <fullName evidence="12">Murein DD-endopeptidase</fullName>
    </submittedName>
</protein>
<dbReference type="EMBL" id="FOUR01000001">
    <property type="protein sequence ID" value="SFM42345.1"/>
    <property type="molecule type" value="Genomic_DNA"/>
</dbReference>
<dbReference type="InterPro" id="IPR016047">
    <property type="entry name" value="M23ase_b-sheet_dom"/>
</dbReference>